<keyword evidence="4" id="KW-0347">Helicase</keyword>
<dbReference type="InterPro" id="IPR001650">
    <property type="entry name" value="Helicase_C-like"/>
</dbReference>
<dbReference type="Pfam" id="PF07717">
    <property type="entry name" value="OB_NTP_bind"/>
    <property type="match status" value="1"/>
</dbReference>
<feature type="domain" description="Helicase C-terminal" evidence="9">
    <location>
        <begin position="307"/>
        <end position="481"/>
    </location>
</feature>
<dbReference type="InterPro" id="IPR007502">
    <property type="entry name" value="Helicase-assoc_dom"/>
</dbReference>
<dbReference type="GO" id="GO:0016787">
    <property type="term" value="F:hydrolase activity"/>
    <property type="evidence" value="ECO:0007669"/>
    <property type="project" value="UniProtKB-KW"/>
</dbReference>
<dbReference type="Pfam" id="PF04408">
    <property type="entry name" value="WHD_HA2"/>
    <property type="match status" value="1"/>
</dbReference>
<dbReference type="PROSITE" id="PS51192">
    <property type="entry name" value="HELICASE_ATP_BIND_1"/>
    <property type="match status" value="1"/>
</dbReference>
<dbReference type="Gene3D" id="3.40.50.300">
    <property type="entry name" value="P-loop containing nucleotide triphosphate hydrolases"/>
    <property type="match status" value="2"/>
</dbReference>
<evidence type="ECO:0000256" key="3">
    <source>
        <dbReference type="ARBA" id="ARBA00022801"/>
    </source>
</evidence>
<protein>
    <recommendedName>
        <fullName evidence="1">RNA helicase</fullName>
        <ecNumber evidence="1">3.6.4.13</ecNumber>
    </recommendedName>
</protein>
<dbReference type="Pfam" id="PF00270">
    <property type="entry name" value="DEAD"/>
    <property type="match status" value="1"/>
</dbReference>
<dbReference type="InterPro" id="IPR011545">
    <property type="entry name" value="DEAD/DEAH_box_helicase_dom"/>
</dbReference>
<reference evidence="11" key="1">
    <citation type="journal article" date="2015" name="Nat. Genet.">
        <title>The genome and transcriptome of the zoonotic hookworm Ancylostoma ceylanicum identify infection-specific gene families.</title>
        <authorList>
            <person name="Schwarz E.M."/>
            <person name="Hu Y."/>
            <person name="Antoshechkin I."/>
            <person name="Miller M.M."/>
            <person name="Sternberg P.W."/>
            <person name="Aroian R.V."/>
        </authorList>
    </citation>
    <scope>NUCLEOTIDE SEQUENCE</scope>
    <source>
        <strain evidence="11">HY135</strain>
    </source>
</reference>
<dbReference type="InterPro" id="IPR002464">
    <property type="entry name" value="DNA/RNA_helicase_DEAH_CS"/>
</dbReference>
<dbReference type="PANTHER" id="PTHR18934">
    <property type="entry name" value="ATP-DEPENDENT RNA HELICASE"/>
    <property type="match status" value="1"/>
</dbReference>
<feature type="domain" description="Helicase ATP-binding" evidence="8">
    <location>
        <begin position="111"/>
        <end position="275"/>
    </location>
</feature>
<evidence type="ECO:0000256" key="6">
    <source>
        <dbReference type="ARBA" id="ARBA00047984"/>
    </source>
</evidence>
<evidence type="ECO:0000313" key="10">
    <source>
        <dbReference type="EMBL" id="EYC14235.1"/>
    </source>
</evidence>
<sequence>MTSAIFVHFCNGKYYLKPYTSLRSKLRMPEYHPGHGQRESQNDPRNRFKFLRPDDRPDKVRTGPLVFEDRLAEPSGSTQDVLTVYNNPYASLNMKQQRARLPIYKNRDHVLYLCEQFRTIIIIGETGCGKSTQVPQYLLEAGWANDGRMIGVTQPRRVAVVTLASRVAEEKETILGQDIGYTVRFDDVTDDRTKIKFMTDGILLRELLTDPLLSKYSVIMIDEAHERTCNSDILLGLLRKILIVRPDLRIIVSSATLDAELFRDFFELNETEDRSRDTACIMSVEGRTHPVAIYHTKTAVPNYIKATVDTVLEIHKKEIPGDILVFLTGQEEVIEVCEMLSDGMERLRNVDKLWIVPCYGALPPRDQLKAFDSTPHGTRKVVVATNIAEASVTIPGIAYVVDCGFVKLRAMNPDNGIETLMRLPISKASAEQRAGRAGRIRPGKAYRLYPESQYEKLGEGTIPEIQRCHLAPVVLQLKALGIQNVHRFHYLSRPPSWSMINALELLYALGALDEKSMLTNPLGLRMSEFPLPPMHSKCLLTSGEFGCSEEIATIIAMLQVQDVFTPPTRNRHNAEEIKRRFAAEEGDHIALLNVYTMFVKNNKSRKWCTDHYLNYRGLCRADNVRAQLIRLLRRFDVPLVSPRGETGAATKILRCLVSGFFSQAARYHYTGKYVTVKEEFPFNVYKGSVIMYKKDYPKWVIFTEAMQDSIRDISVIEPHWLYELAPHYYEFGTDSEVARKRARES</sequence>
<dbReference type="Gene3D" id="1.20.120.1080">
    <property type="match status" value="1"/>
</dbReference>
<dbReference type="Pfam" id="PF21010">
    <property type="entry name" value="HA2_C"/>
    <property type="match status" value="1"/>
</dbReference>
<comment type="catalytic activity">
    <reaction evidence="6">
        <text>ATP + H2O = ADP + phosphate + H(+)</text>
        <dbReference type="Rhea" id="RHEA:13065"/>
        <dbReference type="ChEBI" id="CHEBI:15377"/>
        <dbReference type="ChEBI" id="CHEBI:15378"/>
        <dbReference type="ChEBI" id="CHEBI:30616"/>
        <dbReference type="ChEBI" id="CHEBI:43474"/>
        <dbReference type="ChEBI" id="CHEBI:456216"/>
        <dbReference type="EC" id="3.6.4.13"/>
    </reaction>
</comment>
<keyword evidence="2" id="KW-0547">Nucleotide-binding</keyword>
<dbReference type="GO" id="GO:0071013">
    <property type="term" value="C:catalytic step 2 spliceosome"/>
    <property type="evidence" value="ECO:0007669"/>
    <property type="project" value="TreeGrafter"/>
</dbReference>
<dbReference type="SMART" id="SM00490">
    <property type="entry name" value="HELICc"/>
    <property type="match status" value="1"/>
</dbReference>
<dbReference type="PROSITE" id="PS51194">
    <property type="entry name" value="HELICASE_CTER"/>
    <property type="match status" value="1"/>
</dbReference>
<dbReference type="SMART" id="SM00487">
    <property type="entry name" value="DEXDc"/>
    <property type="match status" value="1"/>
</dbReference>
<keyword evidence="3" id="KW-0378">Hydrolase</keyword>
<dbReference type="CDD" id="cd18791">
    <property type="entry name" value="SF2_C_RHA"/>
    <property type="match status" value="1"/>
</dbReference>
<dbReference type="STRING" id="53326.A0A016UGE3"/>
<dbReference type="SMART" id="SM00847">
    <property type="entry name" value="HA2"/>
    <property type="match status" value="1"/>
</dbReference>
<evidence type="ECO:0000256" key="7">
    <source>
        <dbReference type="SAM" id="MobiDB-lite"/>
    </source>
</evidence>
<accession>A0A016UGE3</accession>
<dbReference type="PANTHER" id="PTHR18934:SF136">
    <property type="entry name" value="ATP-DEPENDENT RNA HELICASE DHX35-RELATED"/>
    <property type="match status" value="1"/>
</dbReference>
<dbReference type="PROSITE" id="PS00690">
    <property type="entry name" value="DEAH_ATP_HELICASE"/>
    <property type="match status" value="1"/>
</dbReference>
<name>A0A016UGE3_9BILA</name>
<dbReference type="InterPro" id="IPR014001">
    <property type="entry name" value="Helicase_ATP-bd"/>
</dbReference>
<proteinExistence type="predicted"/>
<keyword evidence="5" id="KW-0067">ATP-binding</keyword>
<dbReference type="GO" id="GO:0003724">
    <property type="term" value="F:RNA helicase activity"/>
    <property type="evidence" value="ECO:0007669"/>
    <property type="project" value="UniProtKB-EC"/>
</dbReference>
<dbReference type="OrthoDB" id="10253254at2759"/>
<dbReference type="CDD" id="cd17980">
    <property type="entry name" value="DEXHc_DHX35"/>
    <property type="match status" value="1"/>
</dbReference>
<evidence type="ECO:0000259" key="9">
    <source>
        <dbReference type="PROSITE" id="PS51194"/>
    </source>
</evidence>
<dbReference type="InterPro" id="IPR027417">
    <property type="entry name" value="P-loop_NTPase"/>
</dbReference>
<dbReference type="EC" id="3.6.4.13" evidence="1"/>
<organism evidence="10 11">
    <name type="scientific">Ancylostoma ceylanicum</name>
    <dbReference type="NCBI Taxonomy" id="53326"/>
    <lineage>
        <taxon>Eukaryota</taxon>
        <taxon>Metazoa</taxon>
        <taxon>Ecdysozoa</taxon>
        <taxon>Nematoda</taxon>
        <taxon>Chromadorea</taxon>
        <taxon>Rhabditida</taxon>
        <taxon>Rhabditina</taxon>
        <taxon>Rhabditomorpha</taxon>
        <taxon>Strongyloidea</taxon>
        <taxon>Ancylostomatidae</taxon>
        <taxon>Ancylostomatinae</taxon>
        <taxon>Ancylostoma</taxon>
    </lineage>
</organism>
<dbReference type="GO" id="GO:0003723">
    <property type="term" value="F:RNA binding"/>
    <property type="evidence" value="ECO:0007669"/>
    <property type="project" value="TreeGrafter"/>
</dbReference>
<dbReference type="InterPro" id="IPR048333">
    <property type="entry name" value="HA2_WH"/>
</dbReference>
<evidence type="ECO:0000256" key="5">
    <source>
        <dbReference type="ARBA" id="ARBA00022840"/>
    </source>
</evidence>
<dbReference type="EMBL" id="JARK01001377">
    <property type="protein sequence ID" value="EYC14235.1"/>
    <property type="molecule type" value="Genomic_DNA"/>
</dbReference>
<evidence type="ECO:0000256" key="2">
    <source>
        <dbReference type="ARBA" id="ARBA00022741"/>
    </source>
</evidence>
<comment type="caution">
    <text evidence="10">The sequence shown here is derived from an EMBL/GenBank/DDBJ whole genome shotgun (WGS) entry which is preliminary data.</text>
</comment>
<dbReference type="Proteomes" id="UP000024635">
    <property type="component" value="Unassembled WGS sequence"/>
</dbReference>
<dbReference type="Pfam" id="PF00271">
    <property type="entry name" value="Helicase_C"/>
    <property type="match status" value="1"/>
</dbReference>
<dbReference type="FunFam" id="3.40.50.300:FF:000767">
    <property type="entry name" value="Putative ATP-dependent RNA helicase DHX35"/>
    <property type="match status" value="1"/>
</dbReference>
<keyword evidence="11" id="KW-1185">Reference proteome</keyword>
<dbReference type="InterPro" id="IPR011709">
    <property type="entry name" value="DEAD-box_helicase_OB_fold"/>
</dbReference>
<dbReference type="SUPFAM" id="SSF52540">
    <property type="entry name" value="P-loop containing nucleoside triphosphate hydrolases"/>
    <property type="match status" value="1"/>
</dbReference>
<evidence type="ECO:0000256" key="4">
    <source>
        <dbReference type="ARBA" id="ARBA00022806"/>
    </source>
</evidence>
<dbReference type="AlphaFoldDB" id="A0A016UGE3"/>
<feature type="region of interest" description="Disordered" evidence="7">
    <location>
        <begin position="28"/>
        <end position="62"/>
    </location>
</feature>
<dbReference type="FunFam" id="3.40.50.300:FF:001326">
    <property type="entry name" value="Putative ATP-dependent RNA helicase DHX35"/>
    <property type="match status" value="1"/>
</dbReference>
<dbReference type="GO" id="GO:0005524">
    <property type="term" value="F:ATP binding"/>
    <property type="evidence" value="ECO:0007669"/>
    <property type="project" value="UniProtKB-KW"/>
</dbReference>
<gene>
    <name evidence="10" type="primary">Acey_s0041.g419</name>
    <name evidence="10" type="ORF">Y032_0041g419</name>
</gene>
<evidence type="ECO:0000313" key="11">
    <source>
        <dbReference type="Proteomes" id="UP000024635"/>
    </source>
</evidence>
<evidence type="ECO:0000259" key="8">
    <source>
        <dbReference type="PROSITE" id="PS51192"/>
    </source>
</evidence>
<evidence type="ECO:0000256" key="1">
    <source>
        <dbReference type="ARBA" id="ARBA00012552"/>
    </source>
</evidence>